<evidence type="ECO:0000313" key="2">
    <source>
        <dbReference type="Proteomes" id="UP001182556"/>
    </source>
</evidence>
<dbReference type="Gene3D" id="3.30.1330.40">
    <property type="entry name" value="RutC-like"/>
    <property type="match status" value="1"/>
</dbReference>
<gene>
    <name evidence="1" type="ORF">DB88DRAFT_489082</name>
</gene>
<proteinExistence type="predicted"/>
<dbReference type="PANTHER" id="PTHR11803:SF42">
    <property type="entry name" value="MMF1"/>
    <property type="match status" value="1"/>
</dbReference>
<dbReference type="GO" id="GO:0005829">
    <property type="term" value="C:cytosol"/>
    <property type="evidence" value="ECO:0007669"/>
    <property type="project" value="TreeGrafter"/>
</dbReference>
<dbReference type="AlphaFoldDB" id="A0AAD9FPR0"/>
<dbReference type="PANTHER" id="PTHR11803">
    <property type="entry name" value="2-IMINOBUTANOATE/2-IMINOPROPANOATE DEAMINASE RIDA"/>
    <property type="match status" value="1"/>
</dbReference>
<dbReference type="Pfam" id="PF01042">
    <property type="entry name" value="Ribonuc_L-PSP"/>
    <property type="match status" value="1"/>
</dbReference>
<keyword evidence="2" id="KW-1185">Reference proteome</keyword>
<dbReference type="EMBL" id="JAODAN010000005">
    <property type="protein sequence ID" value="KAK1924101.1"/>
    <property type="molecule type" value="Genomic_DNA"/>
</dbReference>
<comment type="caution">
    <text evidence="1">The sequence shown here is derived from an EMBL/GenBank/DDBJ whole genome shotgun (WGS) entry which is preliminary data.</text>
</comment>
<dbReference type="GO" id="GO:0005739">
    <property type="term" value="C:mitochondrion"/>
    <property type="evidence" value="ECO:0007669"/>
    <property type="project" value="TreeGrafter"/>
</dbReference>
<dbReference type="InterPro" id="IPR035959">
    <property type="entry name" value="RutC-like_sf"/>
</dbReference>
<dbReference type="SUPFAM" id="SSF55298">
    <property type="entry name" value="YjgF-like"/>
    <property type="match status" value="1"/>
</dbReference>
<name>A0AAD9FPR0_PAPLA</name>
<accession>A0AAD9FPR0</accession>
<dbReference type="GO" id="GO:0019239">
    <property type="term" value="F:deaminase activity"/>
    <property type="evidence" value="ECO:0007669"/>
    <property type="project" value="TreeGrafter"/>
</dbReference>
<dbReference type="CDD" id="cd00448">
    <property type="entry name" value="YjgF_YER057c_UK114_family"/>
    <property type="match status" value="1"/>
</dbReference>
<organism evidence="1 2">
    <name type="scientific">Papiliotrema laurentii</name>
    <name type="common">Cryptococcus laurentii</name>
    <dbReference type="NCBI Taxonomy" id="5418"/>
    <lineage>
        <taxon>Eukaryota</taxon>
        <taxon>Fungi</taxon>
        <taxon>Dikarya</taxon>
        <taxon>Basidiomycota</taxon>
        <taxon>Agaricomycotina</taxon>
        <taxon>Tremellomycetes</taxon>
        <taxon>Tremellales</taxon>
        <taxon>Rhynchogastremaceae</taxon>
        <taxon>Papiliotrema</taxon>
    </lineage>
</organism>
<sequence length="137" mass="14599">MSTRNKIAVVDPSAPKANPFTSNMIVSGSSVYLSGVVGVDANGQFVEGTIQDRTRAALGVAKRRLALLGLDLGDVVSVQIFLVDYNSDFASMNAAYIPEFPKDTPMPCRTCVGIATLPGRHDIEMTIIAAKRDVAKL</sequence>
<protein>
    <submittedName>
        <fullName evidence="1">Endoribonuclease L-PSP/chorismate mutase-like protein</fullName>
    </submittedName>
</protein>
<dbReference type="Proteomes" id="UP001182556">
    <property type="component" value="Unassembled WGS sequence"/>
</dbReference>
<reference evidence="1" key="1">
    <citation type="submission" date="2023-02" db="EMBL/GenBank/DDBJ databases">
        <title>Identification and recombinant expression of a fungal hydrolase from Papiliotrema laurentii that hydrolyzes apple cutin and clears colloidal polyester polyurethane.</title>
        <authorList>
            <consortium name="DOE Joint Genome Institute"/>
            <person name="Roman V.A."/>
            <person name="Bojanowski C."/>
            <person name="Crable B.R."/>
            <person name="Wagner D.N."/>
            <person name="Hung C.S."/>
            <person name="Nadeau L.J."/>
            <person name="Schratz L."/>
            <person name="Haridas S."/>
            <person name="Pangilinan J."/>
            <person name="Lipzen A."/>
            <person name="Na H."/>
            <person name="Yan M."/>
            <person name="Ng V."/>
            <person name="Grigoriev I.V."/>
            <person name="Spatafora J.W."/>
            <person name="Barlow D."/>
            <person name="Biffinger J."/>
            <person name="Kelley-Loughnane N."/>
            <person name="Varaljay V.A."/>
            <person name="Crookes-Goodson W.J."/>
        </authorList>
    </citation>
    <scope>NUCLEOTIDE SEQUENCE</scope>
    <source>
        <strain evidence="1">5307AH</strain>
    </source>
</reference>
<evidence type="ECO:0000313" key="1">
    <source>
        <dbReference type="EMBL" id="KAK1924101.1"/>
    </source>
</evidence>
<dbReference type="InterPro" id="IPR006175">
    <property type="entry name" value="YjgF/YER057c/UK114"/>
</dbReference>